<dbReference type="PANTHER" id="PTHR24567">
    <property type="entry name" value="CRP FAMILY TRANSCRIPTIONAL REGULATORY PROTEIN"/>
    <property type="match status" value="1"/>
</dbReference>
<dbReference type="Gene3D" id="2.60.120.10">
    <property type="entry name" value="Jelly Rolls"/>
    <property type="match status" value="1"/>
</dbReference>
<keyword evidence="1" id="KW-0805">Transcription regulation</keyword>
<evidence type="ECO:0000313" key="6">
    <source>
        <dbReference type="Proteomes" id="UP000183447"/>
    </source>
</evidence>
<keyword evidence="2" id="KW-0238">DNA-binding</keyword>
<dbReference type="GO" id="GO:0003677">
    <property type="term" value="F:DNA binding"/>
    <property type="evidence" value="ECO:0007669"/>
    <property type="project" value="UniProtKB-KW"/>
</dbReference>
<dbReference type="EMBL" id="FPKU01000003">
    <property type="protein sequence ID" value="SFZ85807.1"/>
    <property type="molecule type" value="Genomic_DNA"/>
</dbReference>
<feature type="domain" description="HTH crp-type" evidence="4">
    <location>
        <begin position="154"/>
        <end position="228"/>
    </location>
</feature>
<keyword evidence="5" id="KW-0418">Kinase</keyword>
<dbReference type="SUPFAM" id="SSF51206">
    <property type="entry name" value="cAMP-binding domain-like"/>
    <property type="match status" value="1"/>
</dbReference>
<dbReference type="InterPro" id="IPR012318">
    <property type="entry name" value="HTH_CRP"/>
</dbReference>
<dbReference type="SMART" id="SM00419">
    <property type="entry name" value="HTH_CRP"/>
    <property type="match status" value="1"/>
</dbReference>
<dbReference type="GO" id="GO:0005829">
    <property type="term" value="C:cytosol"/>
    <property type="evidence" value="ECO:0007669"/>
    <property type="project" value="TreeGrafter"/>
</dbReference>
<evidence type="ECO:0000259" key="4">
    <source>
        <dbReference type="PROSITE" id="PS51063"/>
    </source>
</evidence>
<dbReference type="Pfam" id="PF13545">
    <property type="entry name" value="HTH_Crp_2"/>
    <property type="match status" value="1"/>
</dbReference>
<organism evidence="5 6">
    <name type="scientific">Devosia enhydra</name>
    <dbReference type="NCBI Taxonomy" id="665118"/>
    <lineage>
        <taxon>Bacteria</taxon>
        <taxon>Pseudomonadati</taxon>
        <taxon>Pseudomonadota</taxon>
        <taxon>Alphaproteobacteria</taxon>
        <taxon>Hyphomicrobiales</taxon>
        <taxon>Devosiaceae</taxon>
        <taxon>Devosia</taxon>
    </lineage>
</organism>
<accession>A0A1K2I0J8</accession>
<dbReference type="STRING" id="665118.SAMN02983003_2979"/>
<dbReference type="Pfam" id="PF00027">
    <property type="entry name" value="cNMP_binding"/>
    <property type="match status" value="1"/>
</dbReference>
<evidence type="ECO:0000313" key="5">
    <source>
        <dbReference type="EMBL" id="SFZ85807.1"/>
    </source>
</evidence>
<dbReference type="InterPro" id="IPR036390">
    <property type="entry name" value="WH_DNA-bd_sf"/>
</dbReference>
<dbReference type="AlphaFoldDB" id="A0A1K2I0J8"/>
<gene>
    <name evidence="5" type="ORF">SAMN02983003_2979</name>
</gene>
<dbReference type="Proteomes" id="UP000183447">
    <property type="component" value="Unassembled WGS sequence"/>
</dbReference>
<evidence type="ECO:0000256" key="2">
    <source>
        <dbReference type="ARBA" id="ARBA00023125"/>
    </source>
</evidence>
<dbReference type="InterPro" id="IPR000595">
    <property type="entry name" value="cNMP-bd_dom"/>
</dbReference>
<dbReference type="GO" id="GO:0003700">
    <property type="term" value="F:DNA-binding transcription factor activity"/>
    <property type="evidence" value="ECO:0007669"/>
    <property type="project" value="TreeGrafter"/>
</dbReference>
<dbReference type="RefSeq" id="WP_084603572.1">
    <property type="nucleotide sequence ID" value="NZ_FPKU01000003.1"/>
</dbReference>
<dbReference type="InterPro" id="IPR014710">
    <property type="entry name" value="RmlC-like_jellyroll"/>
</dbReference>
<dbReference type="SMART" id="SM00100">
    <property type="entry name" value="cNMP"/>
    <property type="match status" value="1"/>
</dbReference>
<dbReference type="GO" id="GO:0016301">
    <property type="term" value="F:kinase activity"/>
    <property type="evidence" value="ECO:0007669"/>
    <property type="project" value="UniProtKB-KW"/>
</dbReference>
<evidence type="ECO:0000256" key="3">
    <source>
        <dbReference type="ARBA" id="ARBA00023163"/>
    </source>
</evidence>
<dbReference type="PROSITE" id="PS51063">
    <property type="entry name" value="HTH_CRP_2"/>
    <property type="match status" value="1"/>
</dbReference>
<dbReference type="InterPro" id="IPR018490">
    <property type="entry name" value="cNMP-bd_dom_sf"/>
</dbReference>
<dbReference type="CDD" id="cd00038">
    <property type="entry name" value="CAP_ED"/>
    <property type="match status" value="1"/>
</dbReference>
<reference evidence="5 6" key="1">
    <citation type="submission" date="2016-11" db="EMBL/GenBank/DDBJ databases">
        <authorList>
            <person name="Jaros S."/>
            <person name="Januszkiewicz K."/>
            <person name="Wedrychowicz H."/>
        </authorList>
    </citation>
    <scope>NUCLEOTIDE SEQUENCE [LARGE SCALE GENOMIC DNA]</scope>
    <source>
        <strain evidence="5 6">ATCC 23634</strain>
    </source>
</reference>
<protein>
    <submittedName>
        <fullName evidence="5">cAMP-binding domain of CRP or a regulatory subunit of cAMP-dependent protein kinases</fullName>
    </submittedName>
</protein>
<dbReference type="OrthoDB" id="7584044at2"/>
<keyword evidence="3" id="KW-0804">Transcription</keyword>
<dbReference type="SUPFAM" id="SSF46785">
    <property type="entry name" value="Winged helix' DNA-binding domain"/>
    <property type="match status" value="1"/>
</dbReference>
<dbReference type="Gene3D" id="1.10.10.10">
    <property type="entry name" value="Winged helix-like DNA-binding domain superfamily/Winged helix DNA-binding domain"/>
    <property type="match status" value="1"/>
</dbReference>
<keyword evidence="6" id="KW-1185">Reference proteome</keyword>
<dbReference type="PANTHER" id="PTHR24567:SF68">
    <property type="entry name" value="DNA-BINDING TRANSCRIPTIONAL DUAL REGULATOR CRP"/>
    <property type="match status" value="1"/>
</dbReference>
<sequence>MLGDLTSDFIAAPFMRRLNALVGLSDDDKSAILDSLTDARTARPRADLLRADDVIDGLSVVLEGFACRYKLLPDGRRQIVAFLVPGDFCDLRVLVVERADHAVAALAPTTTASITRDRLLSLVNTRPRLSRALWWSTLVEDAILREWLVNVGQRAAIERVSHLLCELYLRLEAVGLAADGRLELPVTQSELGDALGLSTVHINRTLRELRGQGLLETNGKSYFIRDLARLARVGIFSPDYLRVGRDLLEPRPDRY</sequence>
<evidence type="ECO:0000256" key="1">
    <source>
        <dbReference type="ARBA" id="ARBA00023015"/>
    </source>
</evidence>
<proteinExistence type="predicted"/>
<dbReference type="InterPro" id="IPR036388">
    <property type="entry name" value="WH-like_DNA-bd_sf"/>
</dbReference>
<name>A0A1K2I0J8_9HYPH</name>
<keyword evidence="5" id="KW-0808">Transferase</keyword>
<dbReference type="InterPro" id="IPR050397">
    <property type="entry name" value="Env_Response_Regulators"/>
</dbReference>